<evidence type="ECO:0000259" key="9">
    <source>
        <dbReference type="Pfam" id="PF00534"/>
    </source>
</evidence>
<feature type="domain" description="Starch synthase catalytic" evidence="10">
    <location>
        <begin position="2"/>
        <end position="237"/>
    </location>
</feature>
<comment type="catalytic activity">
    <reaction evidence="1 8">
        <text>[(1-&gt;4)-alpha-D-glucosyl](n) + ADP-alpha-D-glucose = [(1-&gt;4)-alpha-D-glucosyl](n+1) + ADP + H(+)</text>
        <dbReference type="Rhea" id="RHEA:18189"/>
        <dbReference type="Rhea" id="RHEA-COMP:9584"/>
        <dbReference type="Rhea" id="RHEA-COMP:9587"/>
        <dbReference type="ChEBI" id="CHEBI:15378"/>
        <dbReference type="ChEBI" id="CHEBI:15444"/>
        <dbReference type="ChEBI" id="CHEBI:57498"/>
        <dbReference type="ChEBI" id="CHEBI:456216"/>
        <dbReference type="EC" id="2.4.1.21"/>
    </reaction>
</comment>
<gene>
    <name evidence="8" type="primary">glgA</name>
    <name evidence="11" type="ORF">VITFI_CDS1763</name>
</gene>
<keyword evidence="6 8" id="KW-0808">Transferase</keyword>
<dbReference type="GO" id="GO:0009011">
    <property type="term" value="F:alpha-1,4-glucan glucosyltransferase (ADP-glucose donor) activity"/>
    <property type="evidence" value="ECO:0007669"/>
    <property type="project" value="UniProtKB-UniRule"/>
</dbReference>
<evidence type="ECO:0000256" key="8">
    <source>
        <dbReference type="HAMAP-Rule" id="MF_00484"/>
    </source>
</evidence>
<evidence type="ECO:0000313" key="11">
    <source>
        <dbReference type="EMBL" id="ASM77541.1"/>
    </source>
</evidence>
<evidence type="ECO:0000256" key="3">
    <source>
        <dbReference type="ARBA" id="ARBA00004964"/>
    </source>
</evidence>
<evidence type="ECO:0000259" key="10">
    <source>
        <dbReference type="Pfam" id="PF08323"/>
    </source>
</evidence>
<dbReference type="NCBIfam" id="TIGR02095">
    <property type="entry name" value="glgA"/>
    <property type="match status" value="1"/>
</dbReference>
<dbReference type="GO" id="GO:0005829">
    <property type="term" value="C:cytosol"/>
    <property type="evidence" value="ECO:0007669"/>
    <property type="project" value="TreeGrafter"/>
</dbReference>
<dbReference type="Pfam" id="PF08323">
    <property type="entry name" value="Glyco_transf_5"/>
    <property type="match status" value="1"/>
</dbReference>
<dbReference type="KEGG" id="vff:VITFI_CDS1763"/>
<dbReference type="PANTHER" id="PTHR45825:SF11">
    <property type="entry name" value="ALPHA AMYLASE DOMAIN-CONTAINING PROTEIN"/>
    <property type="match status" value="1"/>
</dbReference>
<comment type="pathway">
    <text evidence="3 8">Glycan biosynthesis; glycogen biosynthesis.</text>
</comment>
<reference evidence="11 12" key="1">
    <citation type="submission" date="2017-07" db="EMBL/GenBank/DDBJ databases">
        <title>Complete Genome Sequence of the cosmetic ferment Vitreoscilla filiformis (ATCC15551).</title>
        <authorList>
            <person name="Contreras S."/>
            <person name="Sagory-Zalkind P."/>
            <person name="Blanquart H."/>
            <person name="Iltis A."/>
            <person name="Morand S.C."/>
        </authorList>
    </citation>
    <scope>NUCLEOTIDE SEQUENCE [LARGE SCALE GENOMIC DNA]</scope>
    <source>
        <strain evidence="11 12">ATCC 15551</strain>
    </source>
</reference>
<dbReference type="InterPro" id="IPR001296">
    <property type="entry name" value="Glyco_trans_1"/>
</dbReference>
<evidence type="ECO:0000256" key="5">
    <source>
        <dbReference type="ARBA" id="ARBA00022676"/>
    </source>
</evidence>
<dbReference type="Pfam" id="PF00534">
    <property type="entry name" value="Glycos_transf_1"/>
    <property type="match status" value="1"/>
</dbReference>
<sequence length="482" mass="51630">MQVLQVCAEIFPLLKTGGLADVAGALPSALAAAGAPTRVLLPGFEALLAGLENPVRVADLPARAGVPAATLLYGTLPALGGVPAYVVDAPELYRRPGGPYADAQQRPYADNHLRFARLAWAASELAHGLDAWWRPELVHAHDWHAGLAPACLKATQAPVASVFTIHNLAYQGTFAAHHFDELGLPGSFFGVQGVEAWGQLNFMKAGLYFADRITTVSPTYAREIQGEEQGMGLHGLLCDRSWALSGVLNGVDPAVWSPARDALIAQPYDAHKLTGKRRCKAALQAQMGLKAIPDAPLFVVISRLTEQKGLHLVQAVVPTLVARGAQFALLGSGDAGMEAAFRELAARWPASVAVRIGYDEALAHQLVAGGDVIMVPSRFEPCGLTQLYGLAYGTLPLVRRVGGLADTVTDTSFEALEEGRATGFVFDEFSVPALEVAVRRALALYRRRADWQTVQHLAMACRHDWGVAAQRYVDIYRAALGR</sequence>
<dbReference type="SUPFAM" id="SSF53756">
    <property type="entry name" value="UDP-Glycosyltransferase/glycogen phosphorylase"/>
    <property type="match status" value="1"/>
</dbReference>
<accession>A0A221KEV0</accession>
<dbReference type="GO" id="GO:0004373">
    <property type="term" value="F:alpha-1,4-glucan glucosyltransferase (UDP-glucose donor) activity"/>
    <property type="evidence" value="ECO:0007669"/>
    <property type="project" value="InterPro"/>
</dbReference>
<dbReference type="Proteomes" id="UP000199729">
    <property type="component" value="Chromosome"/>
</dbReference>
<evidence type="ECO:0000256" key="2">
    <source>
        <dbReference type="ARBA" id="ARBA00002764"/>
    </source>
</evidence>
<proteinExistence type="inferred from homology"/>
<evidence type="ECO:0000256" key="6">
    <source>
        <dbReference type="ARBA" id="ARBA00022679"/>
    </source>
</evidence>
<keyword evidence="5 8" id="KW-0328">Glycosyltransferase</keyword>
<comment type="similarity">
    <text evidence="4 8">Belongs to the glycosyltransferase 1 family. Bacterial/plant glycogen synthase subfamily.</text>
</comment>
<dbReference type="RefSeq" id="WP_089416623.1">
    <property type="nucleotide sequence ID" value="NZ_CP022423.1"/>
</dbReference>
<dbReference type="AlphaFoldDB" id="A0A221KEV0"/>
<dbReference type="EC" id="2.4.1.21" evidence="8"/>
<protein>
    <recommendedName>
        <fullName evidence="8">Glycogen synthase</fullName>
        <ecNumber evidence="8">2.4.1.21</ecNumber>
    </recommendedName>
    <alternativeName>
        <fullName evidence="8">Starch [bacterial glycogen] synthase</fullName>
    </alternativeName>
</protein>
<feature type="binding site" evidence="8">
    <location>
        <position position="15"/>
    </location>
    <ligand>
        <name>ADP-alpha-D-glucose</name>
        <dbReference type="ChEBI" id="CHEBI:57498"/>
    </ligand>
</feature>
<keyword evidence="12" id="KW-1185">Reference proteome</keyword>
<dbReference type="GO" id="GO:0005978">
    <property type="term" value="P:glycogen biosynthetic process"/>
    <property type="evidence" value="ECO:0007669"/>
    <property type="project" value="UniProtKB-UniRule"/>
</dbReference>
<dbReference type="OrthoDB" id="9808590at2"/>
<dbReference type="UniPathway" id="UPA00164"/>
<evidence type="ECO:0000256" key="4">
    <source>
        <dbReference type="ARBA" id="ARBA00010281"/>
    </source>
</evidence>
<dbReference type="Gene3D" id="3.40.50.2000">
    <property type="entry name" value="Glycogen Phosphorylase B"/>
    <property type="match status" value="2"/>
</dbReference>
<dbReference type="NCBIfam" id="NF001899">
    <property type="entry name" value="PRK00654.1-2"/>
    <property type="match status" value="1"/>
</dbReference>
<dbReference type="EMBL" id="CP022423">
    <property type="protein sequence ID" value="ASM77541.1"/>
    <property type="molecule type" value="Genomic_DNA"/>
</dbReference>
<evidence type="ECO:0000256" key="7">
    <source>
        <dbReference type="ARBA" id="ARBA00023056"/>
    </source>
</evidence>
<dbReference type="PANTHER" id="PTHR45825">
    <property type="entry name" value="GRANULE-BOUND STARCH SYNTHASE 1, CHLOROPLASTIC/AMYLOPLASTIC"/>
    <property type="match status" value="1"/>
</dbReference>
<feature type="domain" description="Glycosyl transferase family 1" evidence="9">
    <location>
        <begin position="294"/>
        <end position="451"/>
    </location>
</feature>
<dbReference type="InterPro" id="IPR013534">
    <property type="entry name" value="Starch_synth_cat_dom"/>
</dbReference>
<evidence type="ECO:0000313" key="12">
    <source>
        <dbReference type="Proteomes" id="UP000199729"/>
    </source>
</evidence>
<dbReference type="CDD" id="cd03791">
    <property type="entry name" value="GT5_Glycogen_synthase_DULL1-like"/>
    <property type="match status" value="1"/>
</dbReference>
<comment type="function">
    <text evidence="2 8">Synthesizes alpha-1,4-glucan chains using ADP-glucose.</text>
</comment>
<keyword evidence="7 8" id="KW-0320">Glycogen biosynthesis</keyword>
<dbReference type="InterPro" id="IPR011835">
    <property type="entry name" value="GS/SS"/>
</dbReference>
<dbReference type="HAMAP" id="MF_00484">
    <property type="entry name" value="Glycogen_synth"/>
    <property type="match status" value="1"/>
</dbReference>
<organism evidence="11 12">
    <name type="scientific">Vitreoscilla filiformis</name>
    <dbReference type="NCBI Taxonomy" id="63"/>
    <lineage>
        <taxon>Bacteria</taxon>
        <taxon>Pseudomonadati</taxon>
        <taxon>Pseudomonadota</taxon>
        <taxon>Betaproteobacteria</taxon>
        <taxon>Neisseriales</taxon>
        <taxon>Neisseriaceae</taxon>
        <taxon>Vitreoscilla</taxon>
    </lineage>
</organism>
<name>A0A221KEV0_VITFI</name>
<evidence type="ECO:0000256" key="1">
    <source>
        <dbReference type="ARBA" id="ARBA00001478"/>
    </source>
</evidence>